<evidence type="ECO:0000313" key="2">
    <source>
        <dbReference type="EMBL" id="RYN88523.1"/>
    </source>
</evidence>
<gene>
    <name evidence="2" type="ORF">AA0119_g11779</name>
</gene>
<evidence type="ECO:0000256" key="1">
    <source>
        <dbReference type="SAM" id="MobiDB-lite"/>
    </source>
</evidence>
<feature type="region of interest" description="Disordered" evidence="1">
    <location>
        <begin position="1"/>
        <end position="78"/>
    </location>
</feature>
<proteinExistence type="predicted"/>
<evidence type="ECO:0000313" key="3">
    <source>
        <dbReference type="Proteomes" id="UP000293195"/>
    </source>
</evidence>
<organism evidence="2 3">
    <name type="scientific">Alternaria tenuissima</name>
    <dbReference type="NCBI Taxonomy" id="119927"/>
    <lineage>
        <taxon>Eukaryota</taxon>
        <taxon>Fungi</taxon>
        <taxon>Dikarya</taxon>
        <taxon>Ascomycota</taxon>
        <taxon>Pezizomycotina</taxon>
        <taxon>Dothideomycetes</taxon>
        <taxon>Pleosporomycetidae</taxon>
        <taxon>Pleosporales</taxon>
        <taxon>Pleosporineae</taxon>
        <taxon>Pleosporaceae</taxon>
        <taxon>Alternaria</taxon>
        <taxon>Alternaria sect. Alternaria</taxon>
        <taxon>Alternaria alternata complex</taxon>
    </lineage>
</organism>
<accession>A0ABY0FTG7</accession>
<dbReference type="Proteomes" id="UP000293195">
    <property type="component" value="Unassembled WGS sequence"/>
</dbReference>
<dbReference type="EMBL" id="PDXF01000095">
    <property type="protein sequence ID" value="RYN88523.1"/>
    <property type="molecule type" value="Genomic_DNA"/>
</dbReference>
<name>A0ABY0FTG7_9PLEO</name>
<protein>
    <recommendedName>
        <fullName evidence="4">SAM domain-containing protein</fullName>
    </recommendedName>
</protein>
<evidence type="ECO:0008006" key="4">
    <source>
        <dbReference type="Google" id="ProtNLM"/>
    </source>
</evidence>
<feature type="compositionally biased region" description="Basic residues" evidence="1">
    <location>
        <begin position="1"/>
        <end position="10"/>
    </location>
</feature>
<sequence length="145" mass="15990">MPPQSQKKRSGAPTNAAEAAKRLCLSQRSLSPREALASQATESPSEPAWETQFLESQPEAEIPAPTEGIETYSGDGDSSESFTDDLLARKYDIYNWADSLEIVTLGEWLHYQNLKFLTIKSSQDNLNCLTTPQSAIKTIRRAALA</sequence>
<comment type="caution">
    <text evidence="2">The sequence shown here is derived from an EMBL/GenBank/DDBJ whole genome shotgun (WGS) entry which is preliminary data.</text>
</comment>
<keyword evidence="3" id="KW-1185">Reference proteome</keyword>
<reference evidence="3" key="1">
    <citation type="journal article" date="2019" name="bioRxiv">
        <title>Genomics, evolutionary history and diagnostics of the Alternaria alternata species group including apple and Asian pear pathotypes.</title>
        <authorList>
            <person name="Armitage A.D."/>
            <person name="Cockerton H.M."/>
            <person name="Sreenivasaprasad S."/>
            <person name="Woodhall J.W."/>
            <person name="Lane C.R."/>
            <person name="Harrison R.J."/>
            <person name="Clarkson J.P."/>
        </authorList>
    </citation>
    <scope>NUCLEOTIDE SEQUENCE [LARGE SCALE GENOMIC DNA]</scope>
    <source>
        <strain evidence="3">FERA 635</strain>
    </source>
</reference>